<evidence type="ECO:0000259" key="1">
    <source>
        <dbReference type="PROSITE" id="PS51186"/>
    </source>
</evidence>
<dbReference type="AlphaFoldDB" id="A0A078KSX7"/>
<keyword evidence="3" id="KW-1185">Reference proteome</keyword>
<protein>
    <submittedName>
        <fullName evidence="2">N-acetylglutamate synthase</fullName>
    </submittedName>
</protein>
<dbReference type="STRING" id="1034943.BN59_01818"/>
<dbReference type="SUPFAM" id="SSF55729">
    <property type="entry name" value="Acyl-CoA N-acyltransferases (Nat)"/>
    <property type="match status" value="1"/>
</dbReference>
<name>A0A078KSX7_9GAMM</name>
<gene>
    <name evidence="2" type="ORF">BN59_01818</name>
</gene>
<dbReference type="PROSITE" id="PS51186">
    <property type="entry name" value="GNAT"/>
    <property type="match status" value="1"/>
</dbReference>
<dbReference type="OrthoDB" id="9787920at2"/>
<dbReference type="RefSeq" id="WP_043874058.1">
    <property type="nucleotide sequence ID" value="NZ_CCVW01000002.1"/>
</dbReference>
<dbReference type="Proteomes" id="UP000044071">
    <property type="component" value="Unassembled WGS sequence"/>
</dbReference>
<evidence type="ECO:0000313" key="3">
    <source>
        <dbReference type="Proteomes" id="UP000044071"/>
    </source>
</evidence>
<sequence>MGSWELEVDNNPSPANNAVLREGIVSFNVSHLHERANHFSIFVRNEQKEIIGGATVWQHSDAMYIDILWFAEQYRRKSLGSRVIEELFKQARAKNINNIFVDTFDFQALDFYLKKGFVVIARLEKFLLGHDRIYLKKVFE</sequence>
<organism evidence="2 3">
    <name type="scientific">Legionella massiliensis</name>
    <dbReference type="NCBI Taxonomy" id="1034943"/>
    <lineage>
        <taxon>Bacteria</taxon>
        <taxon>Pseudomonadati</taxon>
        <taxon>Pseudomonadota</taxon>
        <taxon>Gammaproteobacteria</taxon>
        <taxon>Legionellales</taxon>
        <taxon>Legionellaceae</taxon>
        <taxon>Legionella</taxon>
    </lineage>
</organism>
<proteinExistence type="predicted"/>
<evidence type="ECO:0000313" key="2">
    <source>
        <dbReference type="EMBL" id="CDZ77535.1"/>
    </source>
</evidence>
<dbReference type="InterPro" id="IPR016181">
    <property type="entry name" value="Acyl_CoA_acyltransferase"/>
</dbReference>
<dbReference type="Pfam" id="PF00583">
    <property type="entry name" value="Acetyltransf_1"/>
    <property type="match status" value="1"/>
</dbReference>
<accession>A0A078KSX7</accession>
<reference evidence="2 3" key="1">
    <citation type="submission" date="2014-06" db="EMBL/GenBank/DDBJ databases">
        <authorList>
            <person name="Urmite Genomes Urmite Genomes"/>
        </authorList>
    </citation>
    <scope>NUCLEOTIDE SEQUENCE [LARGE SCALE GENOMIC DNA]</scope>
</reference>
<dbReference type="GO" id="GO:0016747">
    <property type="term" value="F:acyltransferase activity, transferring groups other than amino-acyl groups"/>
    <property type="evidence" value="ECO:0007669"/>
    <property type="project" value="InterPro"/>
</dbReference>
<feature type="domain" description="N-acetyltransferase" evidence="1">
    <location>
        <begin position="1"/>
        <end position="140"/>
    </location>
</feature>
<dbReference type="CDD" id="cd04301">
    <property type="entry name" value="NAT_SF"/>
    <property type="match status" value="1"/>
</dbReference>
<dbReference type="EMBL" id="CCSB01000002">
    <property type="protein sequence ID" value="CDZ77535.1"/>
    <property type="molecule type" value="Genomic_DNA"/>
</dbReference>
<dbReference type="eggNOG" id="COG0456">
    <property type="taxonomic scope" value="Bacteria"/>
</dbReference>
<dbReference type="Gene3D" id="3.40.630.30">
    <property type="match status" value="1"/>
</dbReference>
<dbReference type="InterPro" id="IPR000182">
    <property type="entry name" value="GNAT_dom"/>
</dbReference>